<gene>
    <name evidence="2" type="ORF">SUNI508_00407</name>
</gene>
<dbReference type="EMBL" id="JARVKF010000112">
    <property type="protein sequence ID" value="KAK9422544.1"/>
    <property type="molecule type" value="Genomic_DNA"/>
</dbReference>
<sequence>MLFSKVALAALAGQVVVAQGERKPYRPELVRMSVKDILLGRRQEDAGYQPDTTLCGTGTTCAEACGAGFEQCASSDEEVHCYDAGSQQTCCPNNSGDSCDAGYYCSADTTGATYCCPSDASLEDCAATFSVTGGLSSQIPVATSTSLTVSADTTTTSTSSMTITVTTTKITASSSSTTSECTTYTSEIIIPISASSGYNTTVARSTGSFPTSSTPATTSPVQAGASSVQASALVAVVAVAVAALV</sequence>
<dbReference type="Proteomes" id="UP001408356">
    <property type="component" value="Unassembled WGS sequence"/>
</dbReference>
<feature type="signal peptide" evidence="1">
    <location>
        <begin position="1"/>
        <end position="18"/>
    </location>
</feature>
<accession>A0ABR2V6T3</accession>
<evidence type="ECO:0000313" key="3">
    <source>
        <dbReference type="Proteomes" id="UP001408356"/>
    </source>
</evidence>
<evidence type="ECO:0000256" key="1">
    <source>
        <dbReference type="SAM" id="SignalP"/>
    </source>
</evidence>
<protein>
    <submittedName>
        <fullName evidence="2">Uncharacterized protein</fullName>
    </submittedName>
</protein>
<keyword evidence="3" id="KW-1185">Reference proteome</keyword>
<proteinExistence type="predicted"/>
<evidence type="ECO:0000313" key="2">
    <source>
        <dbReference type="EMBL" id="KAK9422544.1"/>
    </source>
</evidence>
<reference evidence="2 3" key="1">
    <citation type="journal article" date="2024" name="J. Plant Pathol.">
        <title>Sequence and assembly of the genome of Seiridium unicorne, isolate CBS 538.82, causal agent of cypress canker disease.</title>
        <authorList>
            <person name="Scali E."/>
            <person name="Rocca G.D."/>
            <person name="Danti R."/>
            <person name="Garbelotto M."/>
            <person name="Barberini S."/>
            <person name="Baroncelli R."/>
            <person name="Emiliani G."/>
        </authorList>
    </citation>
    <scope>NUCLEOTIDE SEQUENCE [LARGE SCALE GENOMIC DNA]</scope>
    <source>
        <strain evidence="2 3">BM-138-508</strain>
    </source>
</reference>
<keyword evidence="1" id="KW-0732">Signal</keyword>
<comment type="caution">
    <text evidence="2">The sequence shown here is derived from an EMBL/GenBank/DDBJ whole genome shotgun (WGS) entry which is preliminary data.</text>
</comment>
<name>A0ABR2V6T3_9PEZI</name>
<organism evidence="2 3">
    <name type="scientific">Seiridium unicorne</name>
    <dbReference type="NCBI Taxonomy" id="138068"/>
    <lineage>
        <taxon>Eukaryota</taxon>
        <taxon>Fungi</taxon>
        <taxon>Dikarya</taxon>
        <taxon>Ascomycota</taxon>
        <taxon>Pezizomycotina</taxon>
        <taxon>Sordariomycetes</taxon>
        <taxon>Xylariomycetidae</taxon>
        <taxon>Amphisphaeriales</taxon>
        <taxon>Sporocadaceae</taxon>
        <taxon>Seiridium</taxon>
    </lineage>
</organism>
<feature type="chain" id="PRO_5046066855" evidence="1">
    <location>
        <begin position="19"/>
        <end position="245"/>
    </location>
</feature>